<keyword evidence="1" id="KW-0378">Hydrolase</keyword>
<dbReference type="EMBL" id="PXOA01000333">
    <property type="protein sequence ID" value="RFU76655.1"/>
    <property type="molecule type" value="Genomic_DNA"/>
</dbReference>
<accession>A0A395NKL4</accession>
<dbReference type="PANTHER" id="PTHR48081:SF8">
    <property type="entry name" value="ALPHA_BETA HYDROLASE FOLD-3 DOMAIN-CONTAINING PROTEIN-RELATED"/>
    <property type="match status" value="1"/>
</dbReference>
<proteinExistence type="predicted"/>
<evidence type="ECO:0000259" key="2">
    <source>
        <dbReference type="Pfam" id="PF07859"/>
    </source>
</evidence>
<protein>
    <recommendedName>
        <fullName evidence="2">Alpha/beta hydrolase fold-3 domain-containing protein</fullName>
    </recommendedName>
</protein>
<dbReference type="Proteomes" id="UP000266272">
    <property type="component" value="Unassembled WGS sequence"/>
</dbReference>
<dbReference type="OrthoDB" id="433474at2759"/>
<gene>
    <name evidence="3" type="ORF">TARUN_5595</name>
</gene>
<dbReference type="PANTHER" id="PTHR48081">
    <property type="entry name" value="AB HYDROLASE SUPERFAMILY PROTEIN C4A8.06C"/>
    <property type="match status" value="1"/>
</dbReference>
<dbReference type="GO" id="GO:0016787">
    <property type="term" value="F:hydrolase activity"/>
    <property type="evidence" value="ECO:0007669"/>
    <property type="project" value="UniProtKB-KW"/>
</dbReference>
<dbReference type="InterPro" id="IPR013094">
    <property type="entry name" value="AB_hydrolase_3"/>
</dbReference>
<evidence type="ECO:0000313" key="3">
    <source>
        <dbReference type="EMBL" id="RFU76655.1"/>
    </source>
</evidence>
<dbReference type="InterPro" id="IPR029058">
    <property type="entry name" value="AB_hydrolase_fold"/>
</dbReference>
<reference evidence="3 4" key="1">
    <citation type="journal article" date="2018" name="PLoS Pathog.">
        <title>Evolution of structural diversity of trichothecenes, a family of toxins produced by plant pathogenic and entomopathogenic fungi.</title>
        <authorList>
            <person name="Proctor R.H."/>
            <person name="McCormick S.P."/>
            <person name="Kim H.S."/>
            <person name="Cardoza R.E."/>
            <person name="Stanley A.M."/>
            <person name="Lindo L."/>
            <person name="Kelly A."/>
            <person name="Brown D.W."/>
            <person name="Lee T."/>
            <person name="Vaughan M.M."/>
            <person name="Alexander N.J."/>
            <person name="Busman M."/>
            <person name="Gutierrez S."/>
        </authorList>
    </citation>
    <scope>NUCLEOTIDE SEQUENCE [LARGE SCALE GENOMIC DNA]</scope>
    <source>
        <strain evidence="3 4">IBT 40837</strain>
    </source>
</reference>
<dbReference type="InterPro" id="IPR050300">
    <property type="entry name" value="GDXG_lipolytic_enzyme"/>
</dbReference>
<dbReference type="AlphaFoldDB" id="A0A395NKL4"/>
<sequence>MTSNGPPYDPDLALPSIAQDESGGNDQILDFSKLATHRAFADPMAAIEKEQALSDPLVKIEEVNIPGPRGDISLVIVQLKDDQTPTSTNRPAIFNIHGGGMVAGNAYSALTTIITWMKHINAAVIVSVSYRRAPENTGLALVEDCYEALVWFAKQNAEYKFDPDRVIITGISAGAGLAASVALKARDQGSPKIFAQVLLCPMLDDRNNTPSLQQYIGMPPYIAEVNDFGWRSVLGDRRGGDNVSIYEVAGRADNLSNLPPAYIDVGAAEPFRDHAVAYASKLWEHGVQAELHVWAGGFHGFDLFVPDAAVSKDAKEARLRWLQRLLR</sequence>
<dbReference type="STRING" id="490622.A0A395NKL4"/>
<dbReference type="Pfam" id="PF07859">
    <property type="entry name" value="Abhydrolase_3"/>
    <property type="match status" value="1"/>
</dbReference>
<evidence type="ECO:0000313" key="4">
    <source>
        <dbReference type="Proteomes" id="UP000266272"/>
    </source>
</evidence>
<keyword evidence="4" id="KW-1185">Reference proteome</keyword>
<feature type="domain" description="Alpha/beta hydrolase fold-3" evidence="2">
    <location>
        <begin position="94"/>
        <end position="301"/>
    </location>
</feature>
<evidence type="ECO:0000256" key="1">
    <source>
        <dbReference type="ARBA" id="ARBA00022801"/>
    </source>
</evidence>
<dbReference type="Gene3D" id="3.40.50.1820">
    <property type="entry name" value="alpha/beta hydrolase"/>
    <property type="match status" value="1"/>
</dbReference>
<name>A0A395NKL4_TRIAR</name>
<organism evidence="3 4">
    <name type="scientific">Trichoderma arundinaceum</name>
    <dbReference type="NCBI Taxonomy" id="490622"/>
    <lineage>
        <taxon>Eukaryota</taxon>
        <taxon>Fungi</taxon>
        <taxon>Dikarya</taxon>
        <taxon>Ascomycota</taxon>
        <taxon>Pezizomycotina</taxon>
        <taxon>Sordariomycetes</taxon>
        <taxon>Hypocreomycetidae</taxon>
        <taxon>Hypocreales</taxon>
        <taxon>Hypocreaceae</taxon>
        <taxon>Trichoderma</taxon>
    </lineage>
</organism>
<comment type="caution">
    <text evidence="3">The sequence shown here is derived from an EMBL/GenBank/DDBJ whole genome shotgun (WGS) entry which is preliminary data.</text>
</comment>
<dbReference type="SUPFAM" id="SSF53474">
    <property type="entry name" value="alpha/beta-Hydrolases"/>
    <property type="match status" value="1"/>
</dbReference>